<evidence type="ECO:0000313" key="1">
    <source>
        <dbReference type="EMBL" id="KYM98469.1"/>
    </source>
</evidence>
<evidence type="ECO:0000313" key="2">
    <source>
        <dbReference type="Proteomes" id="UP000078542"/>
    </source>
</evidence>
<organism evidence="1 2">
    <name type="scientific">Cyphomyrmex costatus</name>
    <dbReference type="NCBI Taxonomy" id="456900"/>
    <lineage>
        <taxon>Eukaryota</taxon>
        <taxon>Metazoa</taxon>
        <taxon>Ecdysozoa</taxon>
        <taxon>Arthropoda</taxon>
        <taxon>Hexapoda</taxon>
        <taxon>Insecta</taxon>
        <taxon>Pterygota</taxon>
        <taxon>Neoptera</taxon>
        <taxon>Endopterygota</taxon>
        <taxon>Hymenoptera</taxon>
        <taxon>Apocrita</taxon>
        <taxon>Aculeata</taxon>
        <taxon>Formicoidea</taxon>
        <taxon>Formicidae</taxon>
        <taxon>Myrmicinae</taxon>
        <taxon>Cyphomyrmex</taxon>
    </lineage>
</organism>
<gene>
    <name evidence="1" type="ORF">ALC62_10825</name>
</gene>
<feature type="non-terminal residue" evidence="1">
    <location>
        <position position="1"/>
    </location>
</feature>
<protein>
    <submittedName>
        <fullName evidence="1">Uncharacterized protein</fullName>
    </submittedName>
</protein>
<name>A0A195CC86_9HYME</name>
<accession>A0A195CC86</accession>
<sequence length="28" mass="3465">KLESLYETLKFISEIMDLLVNFWNSRFK</sequence>
<dbReference type="AlphaFoldDB" id="A0A195CC86"/>
<dbReference type="EMBL" id="KQ977957">
    <property type="protein sequence ID" value="KYM98469.1"/>
    <property type="molecule type" value="Genomic_DNA"/>
</dbReference>
<reference evidence="1 2" key="1">
    <citation type="submission" date="2016-03" db="EMBL/GenBank/DDBJ databases">
        <title>Cyphomyrmex costatus WGS genome.</title>
        <authorList>
            <person name="Nygaard S."/>
            <person name="Hu H."/>
            <person name="Boomsma J."/>
            <person name="Zhang G."/>
        </authorList>
    </citation>
    <scope>NUCLEOTIDE SEQUENCE [LARGE SCALE GENOMIC DNA]</scope>
    <source>
        <strain evidence="1">MS0001</strain>
        <tissue evidence="1">Whole body</tissue>
    </source>
</reference>
<dbReference type="Proteomes" id="UP000078542">
    <property type="component" value="Unassembled WGS sequence"/>
</dbReference>
<keyword evidence="2" id="KW-1185">Reference proteome</keyword>
<proteinExistence type="predicted"/>